<evidence type="ECO:0000313" key="1">
    <source>
        <dbReference type="EMBL" id="EJX09384.1"/>
    </source>
</evidence>
<protein>
    <submittedName>
        <fullName evidence="1">Uncharacterized protein</fullName>
    </submittedName>
</protein>
<sequence>MGNKQPLSLKLPSNDSINKQLAQQISYCLTTPIVPRTNKDSTARVYTALQTFPTSAIAA</sequence>
<comment type="caution">
    <text evidence="1">The sequence shown here is derived from an EMBL/GenBank/DDBJ whole genome shotgun (WGS) entry which is preliminary data.</text>
</comment>
<name>J9GNX2_9ZZZZ</name>
<accession>J9GNX2</accession>
<gene>
    <name evidence="1" type="ORF">EVA_02508</name>
</gene>
<dbReference type="AlphaFoldDB" id="J9GNX2"/>
<reference evidence="1" key="1">
    <citation type="journal article" date="2012" name="PLoS ONE">
        <title>Gene sets for utilization of primary and secondary nutrition supplies in the distal gut of endangered iberian lynx.</title>
        <authorList>
            <person name="Alcaide M."/>
            <person name="Messina E."/>
            <person name="Richter M."/>
            <person name="Bargiela R."/>
            <person name="Peplies J."/>
            <person name="Huws S.A."/>
            <person name="Newbold C.J."/>
            <person name="Golyshin P.N."/>
            <person name="Simon M.A."/>
            <person name="Lopez G."/>
            <person name="Yakimov M.M."/>
            <person name="Ferrer M."/>
        </authorList>
    </citation>
    <scope>NUCLEOTIDE SEQUENCE</scope>
</reference>
<proteinExistence type="predicted"/>
<dbReference type="EMBL" id="AMCI01000406">
    <property type="protein sequence ID" value="EJX09384.1"/>
    <property type="molecule type" value="Genomic_DNA"/>
</dbReference>
<organism evidence="1">
    <name type="scientific">gut metagenome</name>
    <dbReference type="NCBI Taxonomy" id="749906"/>
    <lineage>
        <taxon>unclassified sequences</taxon>
        <taxon>metagenomes</taxon>
        <taxon>organismal metagenomes</taxon>
    </lineage>
</organism>